<dbReference type="InterPro" id="IPR024973">
    <property type="entry name" value="ESPR"/>
</dbReference>
<dbReference type="RefSeq" id="WP_215201360.1">
    <property type="nucleotide sequence ID" value="NZ_JACZOI010000341.1"/>
</dbReference>
<dbReference type="EMBL" id="JACZOI010000341">
    <property type="protein sequence ID" value="MBE0980878.1"/>
    <property type="molecule type" value="Genomic_DNA"/>
</dbReference>
<keyword evidence="1" id="KW-0472">Membrane</keyword>
<evidence type="ECO:0000313" key="3">
    <source>
        <dbReference type="EMBL" id="MBE0980878.1"/>
    </source>
</evidence>
<evidence type="ECO:0000259" key="2">
    <source>
        <dbReference type="Pfam" id="PF13018"/>
    </source>
</evidence>
<comment type="caution">
    <text evidence="3">The sequence shown here is derived from an EMBL/GenBank/DDBJ whole genome shotgun (WGS) entry which is preliminary data.</text>
</comment>
<sequence length="63" mass="6603">MNKIFKVIWNPATGSYSVASETAKSRGKKSGRSKLLISALIVTSAIFTPGAYAELALDGGKSL</sequence>
<proteinExistence type="predicted"/>
<accession>A0AAP1RAT8</accession>
<gene>
    <name evidence="3" type="ORF">IH772_27285</name>
</gene>
<feature type="transmembrane region" description="Helical" evidence="1">
    <location>
        <begin position="35"/>
        <end position="53"/>
    </location>
</feature>
<protein>
    <submittedName>
        <fullName evidence="3">Calcium-binding protein</fullName>
    </submittedName>
</protein>
<reference evidence="3" key="1">
    <citation type="submission" date="2020-09" db="EMBL/GenBank/DDBJ databases">
        <title>Emerging polyconal dissemination of OXA-244-producing E. coli in France.</title>
        <authorList>
            <person name="Emeraud C."/>
            <person name="Girlich D."/>
            <person name="Bonnin R.A."/>
            <person name="Jousset A.B."/>
            <person name="Naas T."/>
            <person name="Dortet L."/>
        </authorList>
    </citation>
    <scope>NUCLEOTIDE SEQUENCE</scope>
    <source>
        <strain evidence="3">225E3</strain>
    </source>
</reference>
<dbReference type="Pfam" id="PF13018">
    <property type="entry name" value="ESPR"/>
    <property type="match status" value="1"/>
</dbReference>
<dbReference type="Proteomes" id="UP000640866">
    <property type="component" value="Unassembled WGS sequence"/>
</dbReference>
<organism evidence="3 4">
    <name type="scientific">Escherichia coli</name>
    <dbReference type="NCBI Taxonomy" id="562"/>
    <lineage>
        <taxon>Bacteria</taxon>
        <taxon>Pseudomonadati</taxon>
        <taxon>Pseudomonadota</taxon>
        <taxon>Gammaproteobacteria</taxon>
        <taxon>Enterobacterales</taxon>
        <taxon>Enterobacteriaceae</taxon>
        <taxon>Escherichia</taxon>
    </lineage>
</organism>
<dbReference type="AlphaFoldDB" id="A0AAP1RAT8"/>
<evidence type="ECO:0000256" key="1">
    <source>
        <dbReference type="SAM" id="Phobius"/>
    </source>
</evidence>
<feature type="non-terminal residue" evidence="3">
    <location>
        <position position="63"/>
    </location>
</feature>
<keyword evidence="1" id="KW-1133">Transmembrane helix</keyword>
<keyword evidence="1" id="KW-0812">Transmembrane</keyword>
<feature type="domain" description="ESPR" evidence="2">
    <location>
        <begin position="1"/>
        <end position="43"/>
    </location>
</feature>
<name>A0AAP1RAT8_ECOLX</name>
<evidence type="ECO:0000313" key="4">
    <source>
        <dbReference type="Proteomes" id="UP000640866"/>
    </source>
</evidence>